<protein>
    <submittedName>
        <fullName evidence="3">SDR family oxidoreductase</fullName>
    </submittedName>
</protein>
<evidence type="ECO:0000259" key="2">
    <source>
        <dbReference type="SMART" id="SM00822"/>
    </source>
</evidence>
<proteinExistence type="inferred from homology"/>
<accession>A0ABY2S6D4</accession>
<dbReference type="Gene3D" id="3.40.50.720">
    <property type="entry name" value="NAD(P)-binding Rossmann-like Domain"/>
    <property type="match status" value="1"/>
</dbReference>
<dbReference type="PANTHER" id="PTHR42879">
    <property type="entry name" value="3-OXOACYL-(ACYL-CARRIER-PROTEIN) REDUCTASE"/>
    <property type="match status" value="1"/>
</dbReference>
<dbReference type="InterPro" id="IPR002347">
    <property type="entry name" value="SDR_fam"/>
</dbReference>
<reference evidence="3 4" key="1">
    <citation type="journal article" date="2015" name="Antonie Van Leeuwenhoek">
        <title>Prauserella endophytica sp. nov., an endophytic actinobacterium isolated from Tamarix taklamakanensis.</title>
        <authorList>
            <person name="Liu J.M."/>
            <person name="Habden X."/>
            <person name="Guo L."/>
            <person name="Tuo L."/>
            <person name="Jiang Z.K."/>
            <person name="Liu S.W."/>
            <person name="Liu X.F."/>
            <person name="Chen L."/>
            <person name="Li R.F."/>
            <person name="Zhang Y.Q."/>
            <person name="Sun C.H."/>
        </authorList>
    </citation>
    <scope>NUCLEOTIDE SEQUENCE [LARGE SCALE GENOMIC DNA]</scope>
    <source>
        <strain evidence="3 4">CGMCC 4.7182</strain>
    </source>
</reference>
<comment type="similarity">
    <text evidence="1">Belongs to the short-chain dehydrogenases/reductases (SDR) family.</text>
</comment>
<dbReference type="PRINTS" id="PR00080">
    <property type="entry name" value="SDRFAMILY"/>
</dbReference>
<dbReference type="InterPro" id="IPR050259">
    <property type="entry name" value="SDR"/>
</dbReference>
<keyword evidence="4" id="KW-1185">Reference proteome</keyword>
<dbReference type="PANTHER" id="PTHR42879:SF2">
    <property type="entry name" value="3-OXOACYL-[ACYL-CARRIER-PROTEIN] REDUCTASE FABG"/>
    <property type="match status" value="1"/>
</dbReference>
<dbReference type="EMBL" id="SWMS01000007">
    <property type="protein sequence ID" value="TKG70961.1"/>
    <property type="molecule type" value="Genomic_DNA"/>
</dbReference>
<evidence type="ECO:0000313" key="3">
    <source>
        <dbReference type="EMBL" id="TKG70961.1"/>
    </source>
</evidence>
<dbReference type="CDD" id="cd05233">
    <property type="entry name" value="SDR_c"/>
    <property type="match status" value="1"/>
</dbReference>
<dbReference type="PRINTS" id="PR00081">
    <property type="entry name" value="GDHRDH"/>
</dbReference>
<dbReference type="InterPro" id="IPR057326">
    <property type="entry name" value="KR_dom"/>
</dbReference>
<name>A0ABY2S6D4_9PSEU</name>
<dbReference type="Proteomes" id="UP000309992">
    <property type="component" value="Unassembled WGS sequence"/>
</dbReference>
<dbReference type="RefSeq" id="WP_137095460.1">
    <property type="nucleotide sequence ID" value="NZ_SWMS01000007.1"/>
</dbReference>
<organism evidence="3 4">
    <name type="scientific">Prauserella endophytica</name>
    <dbReference type="NCBI Taxonomy" id="1592324"/>
    <lineage>
        <taxon>Bacteria</taxon>
        <taxon>Bacillati</taxon>
        <taxon>Actinomycetota</taxon>
        <taxon>Actinomycetes</taxon>
        <taxon>Pseudonocardiales</taxon>
        <taxon>Pseudonocardiaceae</taxon>
        <taxon>Prauserella</taxon>
        <taxon>Prauserella coralliicola group</taxon>
    </lineage>
</organism>
<evidence type="ECO:0000313" key="4">
    <source>
        <dbReference type="Proteomes" id="UP000309992"/>
    </source>
</evidence>
<dbReference type="SUPFAM" id="SSF51735">
    <property type="entry name" value="NAD(P)-binding Rossmann-fold domains"/>
    <property type="match status" value="1"/>
</dbReference>
<dbReference type="InterPro" id="IPR036291">
    <property type="entry name" value="NAD(P)-bd_dom_sf"/>
</dbReference>
<dbReference type="SMART" id="SM00822">
    <property type="entry name" value="PKS_KR"/>
    <property type="match status" value="1"/>
</dbReference>
<comment type="caution">
    <text evidence="3">The sequence shown here is derived from an EMBL/GenBank/DDBJ whole genome shotgun (WGS) entry which is preliminary data.</text>
</comment>
<gene>
    <name evidence="3" type="ORF">FCN18_15725</name>
</gene>
<evidence type="ECO:0000256" key="1">
    <source>
        <dbReference type="ARBA" id="ARBA00006484"/>
    </source>
</evidence>
<sequence length="257" mass="26455">MGSLQGKTAVVTGGSAGIGRSIAEAFLAEGAAVLIGSRSQVKGDKMLAELGAGERARFLATDVTRQEDVERLVDAAHHWFGRLDIAVLNAGGVRQSAPILEMTDDEWQFELDVNLNHTFWGLRRSLGYMVAQSSGRVICMSSVEGKRGRPGIAGYATNKAAIITLVKAVAHEVGKSGVTVNALCPGLVVTDLVADRGGAGQGLAGVDAVVEKYSSEAATGRPVTLDEVASLAVFIAGDAASGITGQALSVDGGTAQY</sequence>
<feature type="domain" description="Ketoreductase" evidence="2">
    <location>
        <begin position="7"/>
        <end position="186"/>
    </location>
</feature>
<dbReference type="Pfam" id="PF13561">
    <property type="entry name" value="adh_short_C2"/>
    <property type="match status" value="1"/>
</dbReference>